<proteinExistence type="predicted"/>
<keyword evidence="2" id="KW-1185">Reference proteome</keyword>
<gene>
    <name evidence="1" type="ORF">CPT_Stitch110</name>
</gene>
<dbReference type="KEGG" id="vg:24598806"/>
<dbReference type="Proteomes" id="UP000030204">
    <property type="component" value="Segment"/>
</dbReference>
<evidence type="ECO:0000313" key="2">
    <source>
        <dbReference type="Proteomes" id="UP000030204"/>
    </source>
</evidence>
<dbReference type="RefSeq" id="YP_009146051.1">
    <property type="nucleotide sequence ID" value="NC_027297.1"/>
</dbReference>
<dbReference type="GeneID" id="24598806"/>
<reference evidence="1 2" key="1">
    <citation type="journal article" date="2015" name="Genome Announc.">
        <title>Complete Genome of Salmonella enterica Serovar Typhimurium T5-Like Siphophage Stitch.</title>
        <authorList>
            <person name="Grover J.M."/>
            <person name="Luna A.J."/>
            <person name="Wood T.L."/>
            <person name="Chamakura K.R."/>
            <person name="Kuty Everett G.F."/>
        </authorList>
    </citation>
    <scope>NUCLEOTIDE SEQUENCE [LARGE SCALE GENOMIC DNA]</scope>
</reference>
<name>A0A0A0RTV9_9CAUD</name>
<dbReference type="OrthoDB" id="23104at10239"/>
<organism evidence="1 2">
    <name type="scientific">Salmonella phage Stitch</name>
    <dbReference type="NCBI Taxonomy" id="2991861"/>
    <lineage>
        <taxon>Viruses</taxon>
        <taxon>Duplodnaviria</taxon>
        <taxon>Heunggongvirae</taxon>
        <taxon>Uroviricota</taxon>
        <taxon>Caudoviricetes</taxon>
        <taxon>Demerecviridae</taxon>
        <taxon>Markadamsvirinae</taxon>
        <taxon>Epseptimavirus</taxon>
        <taxon>Epseptimavirus stitch</taxon>
    </lineage>
</organism>
<sequence>MSQKSMCDLLVWPDGSWCYRFEFATDDFSWKSDDFCVIYEDTAEWKEFLIKEGEYGEEDF</sequence>
<protein>
    <submittedName>
        <fullName evidence="1">Uncharacterized protein</fullName>
    </submittedName>
</protein>
<accession>A0A0A0RTV9</accession>
<evidence type="ECO:0000313" key="1">
    <source>
        <dbReference type="EMBL" id="AIW04061.1"/>
    </source>
</evidence>
<dbReference type="EMBL" id="KM236244">
    <property type="protein sequence ID" value="AIW04061.1"/>
    <property type="molecule type" value="Genomic_DNA"/>
</dbReference>